<reference evidence="5 6" key="1">
    <citation type="submission" date="2018-06" db="EMBL/GenBank/DDBJ databases">
        <title>Genomic Encyclopedia of Type Strains, Phase III (KMG-III): the genomes of soil and plant-associated and newly described type strains.</title>
        <authorList>
            <person name="Whitman W."/>
        </authorList>
    </citation>
    <scope>NUCLEOTIDE SEQUENCE [LARGE SCALE GENOMIC DNA]</scope>
    <source>
        <strain evidence="5 6">ORS 1419</strain>
    </source>
</reference>
<protein>
    <submittedName>
        <fullName evidence="5">DNA-binding LacI/PurR family transcriptional regulator</fullName>
    </submittedName>
</protein>
<dbReference type="AlphaFoldDB" id="A0A318SXB1"/>
<dbReference type="SMART" id="SM00354">
    <property type="entry name" value="HTH_LACI"/>
    <property type="match status" value="1"/>
</dbReference>
<dbReference type="EMBL" id="QJTF01000022">
    <property type="protein sequence ID" value="PYE86626.1"/>
    <property type="molecule type" value="Genomic_DNA"/>
</dbReference>
<evidence type="ECO:0000256" key="3">
    <source>
        <dbReference type="ARBA" id="ARBA00023163"/>
    </source>
</evidence>
<dbReference type="InterPro" id="IPR000843">
    <property type="entry name" value="HTH_LacI"/>
</dbReference>
<dbReference type="PANTHER" id="PTHR30146:SF109">
    <property type="entry name" value="HTH-TYPE TRANSCRIPTIONAL REGULATOR GALS"/>
    <property type="match status" value="1"/>
</dbReference>
<dbReference type="Gene3D" id="1.10.260.40">
    <property type="entry name" value="lambda repressor-like DNA-binding domains"/>
    <property type="match status" value="1"/>
</dbReference>
<sequence>MEMTDGKKAHFAGNVTADDVALAAGVSRWTVNRAFRKDASISAKSLEKVMAAAERLGYVPDLRAASLASDRSNLVALLIDDFANPHKLVMMERLTRILRREGWDILLVNTLDRDDAGHALLNASQRRVDAVILIGIQFDDEVLETALHARRFRKLIIFARTSQNPNTISIAVDDVLAIKEMANYVNARGYRRPMFLAGPQTYSAHLLRKETFVEYWREHFGNEPEIVGVPAYDPVLAAGIVMEKLSERPALALPDILVCENDALAMGAIDVIRHRLNLRIPEDIAVTGFDDVPQAASPNYQLTTYRQPLTEMGEYLVEVLQSSETENLDRLFEGKLIVRDSA</sequence>
<comment type="caution">
    <text evidence="5">The sequence shown here is derived from an EMBL/GenBank/DDBJ whole genome shotgun (WGS) entry which is preliminary data.</text>
</comment>
<keyword evidence="2 5" id="KW-0238">DNA-binding</keyword>
<dbReference type="GO" id="GO:0000976">
    <property type="term" value="F:transcription cis-regulatory region binding"/>
    <property type="evidence" value="ECO:0007669"/>
    <property type="project" value="TreeGrafter"/>
</dbReference>
<dbReference type="PROSITE" id="PS50932">
    <property type="entry name" value="HTH_LACI_2"/>
    <property type="match status" value="1"/>
</dbReference>
<dbReference type="Proteomes" id="UP000247454">
    <property type="component" value="Unassembled WGS sequence"/>
</dbReference>
<dbReference type="InterPro" id="IPR028082">
    <property type="entry name" value="Peripla_BP_I"/>
</dbReference>
<keyword evidence="6" id="KW-1185">Reference proteome</keyword>
<dbReference type="SUPFAM" id="SSF47413">
    <property type="entry name" value="lambda repressor-like DNA-binding domains"/>
    <property type="match status" value="1"/>
</dbReference>
<dbReference type="InterPro" id="IPR046335">
    <property type="entry name" value="LacI/GalR-like_sensor"/>
</dbReference>
<keyword evidence="3" id="KW-0804">Transcription</keyword>
<evidence type="ECO:0000256" key="2">
    <source>
        <dbReference type="ARBA" id="ARBA00023125"/>
    </source>
</evidence>
<name>A0A318SXB1_9HYPH</name>
<evidence type="ECO:0000313" key="5">
    <source>
        <dbReference type="EMBL" id="PYE86626.1"/>
    </source>
</evidence>
<dbReference type="Pfam" id="PF13377">
    <property type="entry name" value="Peripla_BP_3"/>
    <property type="match status" value="1"/>
</dbReference>
<dbReference type="InterPro" id="IPR010982">
    <property type="entry name" value="Lambda_DNA-bd_dom_sf"/>
</dbReference>
<dbReference type="GO" id="GO:0003700">
    <property type="term" value="F:DNA-binding transcription factor activity"/>
    <property type="evidence" value="ECO:0007669"/>
    <property type="project" value="TreeGrafter"/>
</dbReference>
<dbReference type="CDD" id="cd01392">
    <property type="entry name" value="HTH_LacI"/>
    <property type="match status" value="1"/>
</dbReference>
<gene>
    <name evidence="5" type="ORF">C7477_12252</name>
</gene>
<evidence type="ECO:0000259" key="4">
    <source>
        <dbReference type="PROSITE" id="PS50932"/>
    </source>
</evidence>
<proteinExistence type="predicted"/>
<evidence type="ECO:0000256" key="1">
    <source>
        <dbReference type="ARBA" id="ARBA00023015"/>
    </source>
</evidence>
<dbReference type="Pfam" id="PF00356">
    <property type="entry name" value="LacI"/>
    <property type="match status" value="1"/>
</dbReference>
<dbReference type="SUPFAM" id="SSF53822">
    <property type="entry name" value="Periplasmic binding protein-like I"/>
    <property type="match status" value="1"/>
</dbReference>
<accession>A0A318SXB1</accession>
<evidence type="ECO:0000313" key="6">
    <source>
        <dbReference type="Proteomes" id="UP000247454"/>
    </source>
</evidence>
<keyword evidence="1" id="KW-0805">Transcription regulation</keyword>
<dbReference type="PANTHER" id="PTHR30146">
    <property type="entry name" value="LACI-RELATED TRANSCRIPTIONAL REPRESSOR"/>
    <property type="match status" value="1"/>
</dbReference>
<dbReference type="CDD" id="cd06278">
    <property type="entry name" value="PBP1_LacI-like"/>
    <property type="match status" value="1"/>
</dbReference>
<dbReference type="Gene3D" id="3.40.50.2300">
    <property type="match status" value="2"/>
</dbReference>
<feature type="domain" description="HTH lacI-type" evidence="4">
    <location>
        <begin position="15"/>
        <end position="69"/>
    </location>
</feature>
<organism evidence="5 6">
    <name type="scientific">Phyllobacterium leguminum</name>
    <dbReference type="NCBI Taxonomy" id="314237"/>
    <lineage>
        <taxon>Bacteria</taxon>
        <taxon>Pseudomonadati</taxon>
        <taxon>Pseudomonadota</taxon>
        <taxon>Alphaproteobacteria</taxon>
        <taxon>Hyphomicrobiales</taxon>
        <taxon>Phyllobacteriaceae</taxon>
        <taxon>Phyllobacterium</taxon>
    </lineage>
</organism>